<dbReference type="GO" id="GO:0016787">
    <property type="term" value="F:hydrolase activity"/>
    <property type="evidence" value="ECO:0007669"/>
    <property type="project" value="UniProtKB-KW"/>
</dbReference>
<dbReference type="Gene3D" id="3.40.50.1240">
    <property type="entry name" value="Phosphoglycerate mutase-like"/>
    <property type="match status" value="1"/>
</dbReference>
<protein>
    <submittedName>
        <fullName evidence="1">Phosphohistidine phosphatase SixA</fullName>
        <ecNumber evidence="1">3.1.3.-</ecNumber>
    </submittedName>
</protein>
<gene>
    <name evidence="1" type="ORF">MNBD_DELTA04-1582</name>
</gene>
<dbReference type="EC" id="3.1.3.-" evidence="1"/>
<dbReference type="Pfam" id="PF00300">
    <property type="entry name" value="His_Phos_1"/>
    <property type="match status" value="1"/>
</dbReference>
<dbReference type="CDD" id="cd07067">
    <property type="entry name" value="HP_PGM_like"/>
    <property type="match status" value="1"/>
</dbReference>
<keyword evidence="1" id="KW-0378">Hydrolase</keyword>
<organism evidence="1">
    <name type="scientific">hydrothermal vent metagenome</name>
    <dbReference type="NCBI Taxonomy" id="652676"/>
    <lineage>
        <taxon>unclassified sequences</taxon>
        <taxon>metagenomes</taxon>
        <taxon>ecological metagenomes</taxon>
    </lineage>
</organism>
<dbReference type="InterPro" id="IPR013078">
    <property type="entry name" value="His_Pase_superF_clade-1"/>
</dbReference>
<proteinExistence type="predicted"/>
<dbReference type="SMART" id="SM00855">
    <property type="entry name" value="PGAM"/>
    <property type="match status" value="1"/>
</dbReference>
<name>A0A3B0UT00_9ZZZZ</name>
<accession>A0A3B0UT00</accession>
<dbReference type="EMBL" id="UOEY01000002">
    <property type="protein sequence ID" value="VAW34225.1"/>
    <property type="molecule type" value="Genomic_DNA"/>
</dbReference>
<dbReference type="AlphaFoldDB" id="A0A3B0UT00"/>
<reference evidence="1" key="1">
    <citation type="submission" date="2018-06" db="EMBL/GenBank/DDBJ databases">
        <authorList>
            <person name="Zhirakovskaya E."/>
        </authorList>
    </citation>
    <scope>NUCLEOTIDE SEQUENCE</scope>
</reference>
<dbReference type="SUPFAM" id="SSF53254">
    <property type="entry name" value="Phosphoglycerate mutase-like"/>
    <property type="match status" value="1"/>
</dbReference>
<dbReference type="InterPro" id="IPR029033">
    <property type="entry name" value="His_PPase_superfam"/>
</dbReference>
<evidence type="ECO:0000313" key="1">
    <source>
        <dbReference type="EMBL" id="VAW34225.1"/>
    </source>
</evidence>
<dbReference type="PANTHER" id="PTHR47623:SF1">
    <property type="entry name" value="OS09G0287300 PROTEIN"/>
    <property type="match status" value="1"/>
</dbReference>
<dbReference type="PANTHER" id="PTHR47623">
    <property type="entry name" value="OS09G0287300 PROTEIN"/>
    <property type="match status" value="1"/>
</dbReference>
<sequence length="166" mass="18576">MRRLLLCRHAKSSWSDVTLADIDRPLNKRGRRDAPLMGARLAMLGVKPDAIVSSPARRTRKTARYLAGALGFPRKMVLVIDEMYEASPASLLSIIRGFDNQVEQVVMIAHNSEITVLANQLGGLGIDNIPTCGVVALDFAVRSWRDIMKRQGIQAFFEYPRKVRNK</sequence>